<dbReference type="EMBL" id="QKWP01001758">
    <property type="protein sequence ID" value="RIB06801.1"/>
    <property type="molecule type" value="Genomic_DNA"/>
</dbReference>
<evidence type="ECO:0000313" key="2">
    <source>
        <dbReference type="EMBL" id="RIB06801.1"/>
    </source>
</evidence>
<evidence type="ECO:0000313" key="3">
    <source>
        <dbReference type="Proteomes" id="UP000266673"/>
    </source>
</evidence>
<keyword evidence="3" id="KW-1185">Reference proteome</keyword>
<organism evidence="2 3">
    <name type="scientific">Gigaspora rosea</name>
    <dbReference type="NCBI Taxonomy" id="44941"/>
    <lineage>
        <taxon>Eukaryota</taxon>
        <taxon>Fungi</taxon>
        <taxon>Fungi incertae sedis</taxon>
        <taxon>Mucoromycota</taxon>
        <taxon>Glomeromycotina</taxon>
        <taxon>Glomeromycetes</taxon>
        <taxon>Diversisporales</taxon>
        <taxon>Gigasporaceae</taxon>
        <taxon>Gigaspora</taxon>
    </lineage>
</organism>
<dbReference type="Proteomes" id="UP000266673">
    <property type="component" value="Unassembled WGS sequence"/>
</dbReference>
<protein>
    <submittedName>
        <fullName evidence="2">Uncharacterized protein</fullName>
    </submittedName>
</protein>
<sequence length="60" mass="6698">THQQTAELSFSLHVTIFFILGEHVIIVTCSLSCEVNPSCFPLCVLLLSIRITVSSIFYLL</sequence>
<keyword evidence="1" id="KW-1133">Transmembrane helix</keyword>
<accession>A0A397UAS3</accession>
<feature type="transmembrane region" description="Helical" evidence="1">
    <location>
        <begin position="39"/>
        <end position="59"/>
    </location>
</feature>
<feature type="transmembrane region" description="Helical" evidence="1">
    <location>
        <begin position="12"/>
        <end position="32"/>
    </location>
</feature>
<keyword evidence="1" id="KW-0812">Transmembrane</keyword>
<reference evidence="2 3" key="1">
    <citation type="submission" date="2018-06" db="EMBL/GenBank/DDBJ databases">
        <title>Comparative genomics reveals the genomic features of Rhizophagus irregularis, R. cerebriforme, R. diaphanum and Gigaspora rosea, and their symbiotic lifestyle signature.</title>
        <authorList>
            <person name="Morin E."/>
            <person name="San Clemente H."/>
            <person name="Chen E.C.H."/>
            <person name="De La Providencia I."/>
            <person name="Hainaut M."/>
            <person name="Kuo A."/>
            <person name="Kohler A."/>
            <person name="Murat C."/>
            <person name="Tang N."/>
            <person name="Roy S."/>
            <person name="Loubradou J."/>
            <person name="Henrissat B."/>
            <person name="Grigoriev I.V."/>
            <person name="Corradi N."/>
            <person name="Roux C."/>
            <person name="Martin F.M."/>
        </authorList>
    </citation>
    <scope>NUCLEOTIDE SEQUENCE [LARGE SCALE GENOMIC DNA]</scope>
    <source>
        <strain evidence="2 3">DAOM 194757</strain>
    </source>
</reference>
<name>A0A397UAS3_9GLOM</name>
<feature type="non-terminal residue" evidence="2">
    <location>
        <position position="1"/>
    </location>
</feature>
<keyword evidence="1" id="KW-0472">Membrane</keyword>
<evidence type="ECO:0000256" key="1">
    <source>
        <dbReference type="SAM" id="Phobius"/>
    </source>
</evidence>
<gene>
    <name evidence="2" type="ORF">C2G38_2115276</name>
</gene>
<dbReference type="AlphaFoldDB" id="A0A397UAS3"/>
<proteinExistence type="predicted"/>
<comment type="caution">
    <text evidence="2">The sequence shown here is derived from an EMBL/GenBank/DDBJ whole genome shotgun (WGS) entry which is preliminary data.</text>
</comment>